<evidence type="ECO:0000313" key="3">
    <source>
        <dbReference type="Proteomes" id="UP000321638"/>
    </source>
</evidence>
<feature type="transmembrane region" description="Helical" evidence="1">
    <location>
        <begin position="175"/>
        <end position="193"/>
    </location>
</feature>
<evidence type="ECO:0000313" key="2">
    <source>
        <dbReference type="EMBL" id="TXL74134.1"/>
    </source>
</evidence>
<dbReference type="OrthoDB" id="9803673at2"/>
<dbReference type="RefSeq" id="WP_147848380.1">
    <property type="nucleotide sequence ID" value="NZ_VDUZ01000020.1"/>
</dbReference>
<comment type="caution">
    <text evidence="2">The sequence shown here is derived from an EMBL/GenBank/DDBJ whole genome shotgun (WGS) entry which is preliminary data.</text>
</comment>
<keyword evidence="1" id="KW-0812">Transmembrane</keyword>
<proteinExistence type="predicted"/>
<feature type="transmembrane region" description="Helical" evidence="1">
    <location>
        <begin position="12"/>
        <end position="33"/>
    </location>
</feature>
<name>A0A5C8PKG8_9HYPH</name>
<sequence length="196" mass="22612">MHDTHANADLYLHVRVIVGIILGLSIARLLNGVAGFVQHPKRQQIWWIHLGWVGWMLLSVIGFWWWEFRLADVPRWTFEAYVFVLLYGSVFFLLCTLLFPTDLHEYQGFQDYFMSRRAWFFGLLAASFVMDVVDTWLKGAHHFEALGLEYPIRIACSLALCVAAIRIARPSFHAALVVGALLYQVSFLARFYGTLL</sequence>
<dbReference type="AlphaFoldDB" id="A0A5C8PKG8"/>
<feature type="transmembrane region" description="Helical" evidence="1">
    <location>
        <begin position="150"/>
        <end position="168"/>
    </location>
</feature>
<keyword evidence="1" id="KW-0472">Membrane</keyword>
<accession>A0A5C8PKG8</accession>
<keyword evidence="3" id="KW-1185">Reference proteome</keyword>
<gene>
    <name evidence="2" type="ORF">FHP25_18195</name>
</gene>
<evidence type="ECO:0000256" key="1">
    <source>
        <dbReference type="SAM" id="Phobius"/>
    </source>
</evidence>
<organism evidence="2 3">
    <name type="scientific">Vineibacter terrae</name>
    <dbReference type="NCBI Taxonomy" id="2586908"/>
    <lineage>
        <taxon>Bacteria</taxon>
        <taxon>Pseudomonadati</taxon>
        <taxon>Pseudomonadota</taxon>
        <taxon>Alphaproteobacteria</taxon>
        <taxon>Hyphomicrobiales</taxon>
        <taxon>Vineibacter</taxon>
    </lineage>
</organism>
<feature type="transmembrane region" description="Helical" evidence="1">
    <location>
        <begin position="45"/>
        <end position="66"/>
    </location>
</feature>
<reference evidence="2 3" key="1">
    <citation type="submission" date="2019-06" db="EMBL/GenBank/DDBJ databases">
        <title>New taxonomy in bacterial strain CC-CFT640, isolated from vineyard.</title>
        <authorList>
            <person name="Lin S.-Y."/>
            <person name="Tsai C.-F."/>
            <person name="Young C.-C."/>
        </authorList>
    </citation>
    <scope>NUCLEOTIDE SEQUENCE [LARGE SCALE GENOMIC DNA]</scope>
    <source>
        <strain evidence="2 3">CC-CFT640</strain>
    </source>
</reference>
<dbReference type="Proteomes" id="UP000321638">
    <property type="component" value="Unassembled WGS sequence"/>
</dbReference>
<protein>
    <submittedName>
        <fullName evidence="2">Uncharacterized protein</fullName>
    </submittedName>
</protein>
<keyword evidence="1" id="KW-1133">Transmembrane helix</keyword>
<dbReference type="EMBL" id="VDUZ01000020">
    <property type="protein sequence ID" value="TXL74134.1"/>
    <property type="molecule type" value="Genomic_DNA"/>
</dbReference>
<feature type="transmembrane region" description="Helical" evidence="1">
    <location>
        <begin position="78"/>
        <end position="99"/>
    </location>
</feature>
<feature type="transmembrane region" description="Helical" evidence="1">
    <location>
        <begin position="119"/>
        <end position="138"/>
    </location>
</feature>